<dbReference type="Pfam" id="PF00046">
    <property type="entry name" value="Homeodomain"/>
    <property type="match status" value="1"/>
</dbReference>
<keyword evidence="1 2" id="KW-0238">DNA-binding</keyword>
<feature type="region of interest" description="Disordered" evidence="3">
    <location>
        <begin position="1"/>
        <end position="110"/>
    </location>
</feature>
<feature type="compositionally biased region" description="Low complexity" evidence="3">
    <location>
        <begin position="67"/>
        <end position="89"/>
    </location>
</feature>
<name>A0AA38P9W4_9AGAR</name>
<dbReference type="Proteomes" id="UP001163846">
    <property type="component" value="Unassembled WGS sequence"/>
</dbReference>
<dbReference type="Gene3D" id="1.10.10.60">
    <property type="entry name" value="Homeodomain-like"/>
    <property type="match status" value="1"/>
</dbReference>
<dbReference type="GO" id="GO:0005634">
    <property type="term" value="C:nucleus"/>
    <property type="evidence" value="ECO:0007669"/>
    <property type="project" value="UniProtKB-SubCell"/>
</dbReference>
<evidence type="ECO:0000259" key="4">
    <source>
        <dbReference type="PROSITE" id="PS50071"/>
    </source>
</evidence>
<keyword evidence="1 2" id="KW-0539">Nucleus</keyword>
<dbReference type="PROSITE" id="PS50071">
    <property type="entry name" value="HOMEOBOX_2"/>
    <property type="match status" value="1"/>
</dbReference>
<dbReference type="SUPFAM" id="SSF46689">
    <property type="entry name" value="Homeodomain-like"/>
    <property type="match status" value="1"/>
</dbReference>
<dbReference type="InterPro" id="IPR001356">
    <property type="entry name" value="HD"/>
</dbReference>
<organism evidence="5 6">
    <name type="scientific">Lentinula raphanica</name>
    <dbReference type="NCBI Taxonomy" id="153919"/>
    <lineage>
        <taxon>Eukaryota</taxon>
        <taxon>Fungi</taxon>
        <taxon>Dikarya</taxon>
        <taxon>Basidiomycota</taxon>
        <taxon>Agaricomycotina</taxon>
        <taxon>Agaricomycetes</taxon>
        <taxon>Agaricomycetidae</taxon>
        <taxon>Agaricales</taxon>
        <taxon>Marasmiineae</taxon>
        <taxon>Omphalotaceae</taxon>
        <taxon>Lentinula</taxon>
    </lineage>
</organism>
<dbReference type="GO" id="GO:0003677">
    <property type="term" value="F:DNA binding"/>
    <property type="evidence" value="ECO:0007669"/>
    <property type="project" value="UniProtKB-UniRule"/>
</dbReference>
<dbReference type="InterPro" id="IPR009057">
    <property type="entry name" value="Homeodomain-like_sf"/>
</dbReference>
<gene>
    <name evidence="5" type="ORF">F5878DRAFT_618384</name>
</gene>
<reference evidence="5" key="1">
    <citation type="submission" date="2022-08" db="EMBL/GenBank/DDBJ databases">
        <authorList>
            <consortium name="DOE Joint Genome Institute"/>
            <person name="Min B."/>
            <person name="Riley R."/>
            <person name="Sierra-Patev S."/>
            <person name="Naranjo-Ortiz M."/>
            <person name="Looney B."/>
            <person name="Konkel Z."/>
            <person name="Slot J.C."/>
            <person name="Sakamoto Y."/>
            <person name="Steenwyk J.L."/>
            <person name="Rokas A."/>
            <person name="Carro J."/>
            <person name="Camarero S."/>
            <person name="Ferreira P."/>
            <person name="Molpeceres G."/>
            <person name="Ruiz-Duenas F.J."/>
            <person name="Serrano A."/>
            <person name="Henrissat B."/>
            <person name="Drula E."/>
            <person name="Hughes K.W."/>
            <person name="Mata J.L."/>
            <person name="Ishikawa N.K."/>
            <person name="Vargas-Isla R."/>
            <person name="Ushijima S."/>
            <person name="Smith C.A."/>
            <person name="Ahrendt S."/>
            <person name="Andreopoulos W."/>
            <person name="He G."/>
            <person name="Labutti K."/>
            <person name="Lipzen A."/>
            <person name="Ng V."/>
            <person name="Sandor L."/>
            <person name="Barry K."/>
            <person name="Martinez A.T."/>
            <person name="Xiao Y."/>
            <person name="Gibbons J.G."/>
            <person name="Terashima K."/>
            <person name="Hibbett D.S."/>
            <person name="Grigoriev I.V."/>
        </authorList>
    </citation>
    <scope>NUCLEOTIDE SEQUENCE</scope>
    <source>
        <strain evidence="5">TFB9207</strain>
    </source>
</reference>
<protein>
    <recommendedName>
        <fullName evidence="4">Homeobox domain-containing protein</fullName>
    </recommendedName>
</protein>
<keyword evidence="6" id="KW-1185">Reference proteome</keyword>
<feature type="domain" description="Homeobox" evidence="4">
    <location>
        <begin position="140"/>
        <end position="201"/>
    </location>
</feature>
<sequence>MSMSPQSFSATSPSDVQSPPHLNPLELLAYVAADSQRLDTPLTPEDNKPNVPELRTPARTSRRLSGRRSTSLSPSDSDSSRSSRCSMSPTPTLVDRGDGSPISWKAKKACHRSPKVTEAQKCARAAKEPRRKEFLARALRIKTVENSPVNEQQYRVLRMVYDEITKYPKDHWIAIIAVIIQRSFAQVKHWFSNERQKNKAGETMDWHNELGEKIRIRPMAIELCEQWSDEFFENVVMVYNFKSLKSLHWVTV</sequence>
<comment type="caution">
    <text evidence="5">The sequence shown here is derived from an EMBL/GenBank/DDBJ whole genome shotgun (WGS) entry which is preliminary data.</text>
</comment>
<evidence type="ECO:0000313" key="5">
    <source>
        <dbReference type="EMBL" id="KAJ3838841.1"/>
    </source>
</evidence>
<dbReference type="EMBL" id="MU806161">
    <property type="protein sequence ID" value="KAJ3838841.1"/>
    <property type="molecule type" value="Genomic_DNA"/>
</dbReference>
<evidence type="ECO:0000256" key="2">
    <source>
        <dbReference type="RuleBase" id="RU000682"/>
    </source>
</evidence>
<accession>A0AA38P9W4</accession>
<keyword evidence="1 2" id="KW-0371">Homeobox</keyword>
<evidence type="ECO:0000256" key="3">
    <source>
        <dbReference type="SAM" id="MobiDB-lite"/>
    </source>
</evidence>
<evidence type="ECO:0000313" key="6">
    <source>
        <dbReference type="Proteomes" id="UP001163846"/>
    </source>
</evidence>
<evidence type="ECO:0000256" key="1">
    <source>
        <dbReference type="PROSITE-ProRule" id="PRU00108"/>
    </source>
</evidence>
<dbReference type="AlphaFoldDB" id="A0AA38P9W4"/>
<feature type="DNA-binding region" description="Homeobox" evidence="1">
    <location>
        <begin position="142"/>
        <end position="202"/>
    </location>
</feature>
<proteinExistence type="predicted"/>
<feature type="compositionally biased region" description="Polar residues" evidence="3">
    <location>
        <begin position="1"/>
        <end position="17"/>
    </location>
</feature>
<comment type="subcellular location">
    <subcellularLocation>
        <location evidence="1 2">Nucleus</location>
    </subcellularLocation>
</comment>